<reference evidence="1" key="2">
    <citation type="journal article" date="2024" name="Plant">
        <title>Genomic evolution and insights into agronomic trait innovations of Sesamum species.</title>
        <authorList>
            <person name="Miao H."/>
            <person name="Wang L."/>
            <person name="Qu L."/>
            <person name="Liu H."/>
            <person name="Sun Y."/>
            <person name="Le M."/>
            <person name="Wang Q."/>
            <person name="Wei S."/>
            <person name="Zheng Y."/>
            <person name="Lin W."/>
            <person name="Duan Y."/>
            <person name="Cao H."/>
            <person name="Xiong S."/>
            <person name="Wang X."/>
            <person name="Wei L."/>
            <person name="Li C."/>
            <person name="Ma Q."/>
            <person name="Ju M."/>
            <person name="Zhao R."/>
            <person name="Li G."/>
            <person name="Mu C."/>
            <person name="Tian Q."/>
            <person name="Mei H."/>
            <person name="Zhang T."/>
            <person name="Gao T."/>
            <person name="Zhang H."/>
        </authorList>
    </citation>
    <scope>NUCLEOTIDE SEQUENCE</scope>
    <source>
        <strain evidence="1">G02</strain>
    </source>
</reference>
<dbReference type="AlphaFoldDB" id="A0AAW2S031"/>
<name>A0AAW2S031_SESRA</name>
<protein>
    <submittedName>
        <fullName evidence="1">Uncharacterized protein</fullName>
    </submittedName>
</protein>
<comment type="caution">
    <text evidence="1">The sequence shown here is derived from an EMBL/GenBank/DDBJ whole genome shotgun (WGS) entry which is preliminary data.</text>
</comment>
<reference evidence="1" key="1">
    <citation type="submission" date="2020-06" db="EMBL/GenBank/DDBJ databases">
        <authorList>
            <person name="Li T."/>
            <person name="Hu X."/>
            <person name="Zhang T."/>
            <person name="Song X."/>
            <person name="Zhang H."/>
            <person name="Dai N."/>
            <person name="Sheng W."/>
            <person name="Hou X."/>
            <person name="Wei L."/>
        </authorList>
    </citation>
    <scope>NUCLEOTIDE SEQUENCE</scope>
    <source>
        <strain evidence="1">G02</strain>
        <tissue evidence="1">Leaf</tissue>
    </source>
</reference>
<accession>A0AAW2S031</accession>
<organism evidence="1">
    <name type="scientific">Sesamum radiatum</name>
    <name type="common">Black benniseed</name>
    <dbReference type="NCBI Taxonomy" id="300843"/>
    <lineage>
        <taxon>Eukaryota</taxon>
        <taxon>Viridiplantae</taxon>
        <taxon>Streptophyta</taxon>
        <taxon>Embryophyta</taxon>
        <taxon>Tracheophyta</taxon>
        <taxon>Spermatophyta</taxon>
        <taxon>Magnoliopsida</taxon>
        <taxon>eudicotyledons</taxon>
        <taxon>Gunneridae</taxon>
        <taxon>Pentapetalae</taxon>
        <taxon>asterids</taxon>
        <taxon>lamiids</taxon>
        <taxon>Lamiales</taxon>
        <taxon>Pedaliaceae</taxon>
        <taxon>Sesamum</taxon>
    </lineage>
</organism>
<proteinExistence type="predicted"/>
<dbReference type="EMBL" id="JACGWJ010000012">
    <property type="protein sequence ID" value="KAL0385970.1"/>
    <property type="molecule type" value="Genomic_DNA"/>
</dbReference>
<sequence length="52" mass="5585">MGDLQQMITSAIREQLTALAPTPATRQPEVVVPKQAELSVVMPRPETSPGLT</sequence>
<evidence type="ECO:0000313" key="1">
    <source>
        <dbReference type="EMBL" id="KAL0385970.1"/>
    </source>
</evidence>
<gene>
    <name evidence="1" type="ORF">Sradi_2991300</name>
</gene>